<evidence type="ECO:0000313" key="11">
    <source>
        <dbReference type="Proteomes" id="UP000198310"/>
    </source>
</evidence>
<dbReference type="InterPro" id="IPR037066">
    <property type="entry name" value="Plug_dom_sf"/>
</dbReference>
<keyword evidence="8" id="KW-0732">Signal</keyword>
<dbReference type="NCBIfam" id="TIGR04057">
    <property type="entry name" value="SusC_RagA_signa"/>
    <property type="match status" value="1"/>
</dbReference>
<feature type="domain" description="TonB-dependent receptor plug" evidence="9">
    <location>
        <begin position="119"/>
        <end position="238"/>
    </location>
</feature>
<dbReference type="InterPro" id="IPR008969">
    <property type="entry name" value="CarboxyPept-like_regulatory"/>
</dbReference>
<keyword evidence="6 7" id="KW-0998">Cell outer membrane</keyword>
<dbReference type="GO" id="GO:0009279">
    <property type="term" value="C:cell outer membrane"/>
    <property type="evidence" value="ECO:0007669"/>
    <property type="project" value="UniProtKB-SubCell"/>
</dbReference>
<sequence>MNKALLMSPILMVGLLQQAVAQNRQISGRVTDRSTGQGLPGVTVLVKGTTTGATTNSDGAYLINVPTDAATLTFSSIGYVNLERAVGSAATIDVALAADTKQLGEVVVSALGLEQRRDEQGTATSRVSGNAVTQSGETSVITGLAGKASGVQITRSSGDPGAGAYIQIRGQNTITGNVQPLIVVDGTPISNSTLGGGVDGVTQQSRLNDINPNDIASIQVLKGASAAALWGSRAASGVLIITTKKGSTAAGKLSVTYGATYSLDKISYQHDLQQSYGRGSGGVAAIGTTNPTTGFTGTNNNANSWGDKLSSRAGGPDDVNTTGAYFQAADGTRYYPVTKKNDRTSYLDKNFDGVFQTGHFLENNLSLSAGDKDGNIFISLSDLNQEGIIRQGSDYRRSTARVNAEKRFNNIVRLGGNFTYSKINSNRIQQGSNTSGLYLGFLRQAPDFDQEDFIGTYFDASGAPFLNRQRSYRRQLGETASPAYNNALWTTREQKNPNEVDRFLGTVELGLDPRPWLNFTARVGADAYTDYRTSFFPKNSAQNNANGEATEQTITETQYNADFFGRASHSFGAKFSGNILAGINFNQRRFQNLGATYRNFILDERQGQSYFNNSTNANRIAFDSESKRRNSRGYATIGLVFNEQLFLNGTAAAEAASTFGPQTESLFFYPSVDVAWQFTKLGLLSENRILSFGKLRAAYGEVGVEPGVYVVNDIYQAASFTESYGPFLDASAYAGSFARNDVRRNPFLKPERKREAELGLDLRFIQDRISLSGTYYQTKTVDAIFDVPVATSSGYYQETSNAGTIQNKGIEIDLGADIIKTDNFVWNVGGNWTRNRNKVLSLAGTESLFLAGFTGVSSRAVEGQPLGVLWGGRYERNEDGTIVTDTDGFPVNADTEGIIGDPNPKWRSGLNTTLSYKGLRLFALLETSFGGDIWAGTEGVLRTFGTSKFTDVETTLSAVDAAAIKTYTGQTVAQAYRPNSDGSYTFRGRVDRFGNGPQVALDESWYTTDGGGFGVNGEQFIQDATWTRLRELTLGYTLRSEKFRSLTRLSNIELTLTGRNLLLFTKEFKGVDPETNLTGPTNGRGLEYFNNPGTRSFLIGLRVTY</sequence>
<dbReference type="Gene3D" id="2.40.170.20">
    <property type="entry name" value="TonB-dependent receptor, beta-barrel domain"/>
    <property type="match status" value="1"/>
</dbReference>
<keyword evidence="11" id="KW-1185">Reference proteome</keyword>
<keyword evidence="2 7" id="KW-0813">Transport</keyword>
<keyword evidence="4 7" id="KW-0812">Transmembrane</keyword>
<dbReference type="Pfam" id="PF13715">
    <property type="entry name" value="CarbopepD_reg_2"/>
    <property type="match status" value="1"/>
</dbReference>
<dbReference type="InterPro" id="IPR036942">
    <property type="entry name" value="Beta-barrel_TonB_sf"/>
</dbReference>
<protein>
    <submittedName>
        <fullName evidence="10">TonB-linked outer membrane protein, SusC/RagA family</fullName>
    </submittedName>
</protein>
<dbReference type="SUPFAM" id="SSF49464">
    <property type="entry name" value="Carboxypeptidase regulatory domain-like"/>
    <property type="match status" value="1"/>
</dbReference>
<dbReference type="Proteomes" id="UP000198310">
    <property type="component" value="Unassembled WGS sequence"/>
</dbReference>
<evidence type="ECO:0000256" key="6">
    <source>
        <dbReference type="ARBA" id="ARBA00023237"/>
    </source>
</evidence>
<feature type="chain" id="PRO_5013212311" evidence="8">
    <location>
        <begin position="22"/>
        <end position="1105"/>
    </location>
</feature>
<reference evidence="11" key="1">
    <citation type="submission" date="2017-06" db="EMBL/GenBank/DDBJ databases">
        <authorList>
            <person name="Varghese N."/>
            <person name="Submissions S."/>
        </authorList>
    </citation>
    <scope>NUCLEOTIDE SEQUENCE [LARGE SCALE GENOMIC DNA]</scope>
    <source>
        <strain evidence="11">DSM 28041</strain>
    </source>
</reference>
<evidence type="ECO:0000256" key="7">
    <source>
        <dbReference type="PROSITE-ProRule" id="PRU01360"/>
    </source>
</evidence>
<dbReference type="SUPFAM" id="SSF56935">
    <property type="entry name" value="Porins"/>
    <property type="match status" value="1"/>
</dbReference>
<evidence type="ECO:0000256" key="8">
    <source>
        <dbReference type="SAM" id="SignalP"/>
    </source>
</evidence>
<feature type="signal peptide" evidence="8">
    <location>
        <begin position="1"/>
        <end position="21"/>
    </location>
</feature>
<organism evidence="10 11">
    <name type="scientific">Hymenobacter mucosus</name>
    <dbReference type="NCBI Taxonomy" id="1411120"/>
    <lineage>
        <taxon>Bacteria</taxon>
        <taxon>Pseudomonadati</taxon>
        <taxon>Bacteroidota</taxon>
        <taxon>Cytophagia</taxon>
        <taxon>Cytophagales</taxon>
        <taxon>Hymenobacteraceae</taxon>
        <taxon>Hymenobacter</taxon>
    </lineage>
</organism>
<dbReference type="PROSITE" id="PS52016">
    <property type="entry name" value="TONB_DEPENDENT_REC_3"/>
    <property type="match status" value="1"/>
</dbReference>
<keyword evidence="3 7" id="KW-1134">Transmembrane beta strand</keyword>
<evidence type="ECO:0000256" key="5">
    <source>
        <dbReference type="ARBA" id="ARBA00023136"/>
    </source>
</evidence>
<dbReference type="Gene3D" id="2.170.130.10">
    <property type="entry name" value="TonB-dependent receptor, plug domain"/>
    <property type="match status" value="1"/>
</dbReference>
<dbReference type="InterPro" id="IPR023997">
    <property type="entry name" value="TonB-dep_OMP_SusC/RagA_CS"/>
</dbReference>
<dbReference type="InterPro" id="IPR012910">
    <property type="entry name" value="Plug_dom"/>
</dbReference>
<evidence type="ECO:0000256" key="1">
    <source>
        <dbReference type="ARBA" id="ARBA00004571"/>
    </source>
</evidence>
<gene>
    <name evidence="10" type="ORF">SAMN06269173_11366</name>
</gene>
<dbReference type="InterPro" id="IPR023996">
    <property type="entry name" value="TonB-dep_OMP_SusC/RagA"/>
</dbReference>
<comment type="similarity">
    <text evidence="7">Belongs to the TonB-dependent receptor family.</text>
</comment>
<evidence type="ECO:0000256" key="4">
    <source>
        <dbReference type="ARBA" id="ARBA00022692"/>
    </source>
</evidence>
<evidence type="ECO:0000256" key="2">
    <source>
        <dbReference type="ARBA" id="ARBA00022448"/>
    </source>
</evidence>
<evidence type="ECO:0000259" key="9">
    <source>
        <dbReference type="Pfam" id="PF07715"/>
    </source>
</evidence>
<proteinExistence type="inferred from homology"/>
<comment type="subcellular location">
    <subcellularLocation>
        <location evidence="1 7">Cell outer membrane</location>
        <topology evidence="1 7">Multi-pass membrane protein</topology>
    </subcellularLocation>
</comment>
<dbReference type="Pfam" id="PF07715">
    <property type="entry name" value="Plug"/>
    <property type="match status" value="1"/>
</dbReference>
<dbReference type="EMBL" id="FZNS01000013">
    <property type="protein sequence ID" value="SNR96256.1"/>
    <property type="molecule type" value="Genomic_DNA"/>
</dbReference>
<accession>A0A239AKR1</accession>
<dbReference type="NCBIfam" id="TIGR04056">
    <property type="entry name" value="OMP_RagA_SusC"/>
    <property type="match status" value="1"/>
</dbReference>
<dbReference type="AlphaFoldDB" id="A0A239AKR1"/>
<keyword evidence="5 7" id="KW-0472">Membrane</keyword>
<evidence type="ECO:0000313" key="10">
    <source>
        <dbReference type="EMBL" id="SNR96256.1"/>
    </source>
</evidence>
<dbReference type="Gene3D" id="2.60.40.1120">
    <property type="entry name" value="Carboxypeptidase-like, regulatory domain"/>
    <property type="match status" value="1"/>
</dbReference>
<evidence type="ECO:0000256" key="3">
    <source>
        <dbReference type="ARBA" id="ARBA00022452"/>
    </source>
</evidence>
<name>A0A239AKR1_9BACT</name>
<dbReference type="InterPro" id="IPR039426">
    <property type="entry name" value="TonB-dep_rcpt-like"/>
</dbReference>